<dbReference type="AlphaFoldDB" id="A0A8J5ZHW5"/>
<reference evidence="2 3" key="1">
    <citation type="journal article" date="2021" name="bioRxiv">
        <title>The Gossypium anomalum genome as a resource for cotton improvement and evolutionary analysis of hybrid incompatibility.</title>
        <authorList>
            <person name="Grover C.E."/>
            <person name="Yuan D."/>
            <person name="Arick M.A."/>
            <person name="Miller E.R."/>
            <person name="Hu G."/>
            <person name="Peterson D.G."/>
            <person name="Wendel J.F."/>
            <person name="Udall J.A."/>
        </authorList>
    </citation>
    <scope>NUCLEOTIDE SEQUENCE [LARGE SCALE GENOMIC DNA]</scope>
    <source>
        <strain evidence="2">JFW-Udall</strain>
        <tissue evidence="2">Leaf</tissue>
    </source>
</reference>
<proteinExistence type="predicted"/>
<dbReference type="PANTHER" id="PTHR48200">
    <property type="entry name" value="PROTEIN, PUTATIVE-RELATED"/>
    <property type="match status" value="1"/>
</dbReference>
<protein>
    <recommendedName>
        <fullName evidence="1">DUF7745 domain-containing protein</fullName>
    </recommendedName>
</protein>
<evidence type="ECO:0000259" key="1">
    <source>
        <dbReference type="Pfam" id="PF24924"/>
    </source>
</evidence>
<evidence type="ECO:0000313" key="2">
    <source>
        <dbReference type="EMBL" id="KAG8500656.1"/>
    </source>
</evidence>
<feature type="domain" description="DUF7745" evidence="1">
    <location>
        <begin position="60"/>
        <end position="153"/>
    </location>
</feature>
<organism evidence="2 3">
    <name type="scientific">Gossypium anomalum</name>
    <dbReference type="NCBI Taxonomy" id="47600"/>
    <lineage>
        <taxon>Eukaryota</taxon>
        <taxon>Viridiplantae</taxon>
        <taxon>Streptophyta</taxon>
        <taxon>Embryophyta</taxon>
        <taxon>Tracheophyta</taxon>
        <taxon>Spermatophyta</taxon>
        <taxon>Magnoliopsida</taxon>
        <taxon>eudicotyledons</taxon>
        <taxon>Gunneridae</taxon>
        <taxon>Pentapetalae</taxon>
        <taxon>rosids</taxon>
        <taxon>malvids</taxon>
        <taxon>Malvales</taxon>
        <taxon>Malvaceae</taxon>
        <taxon>Malvoideae</taxon>
        <taxon>Gossypium</taxon>
    </lineage>
</organism>
<gene>
    <name evidence="2" type="ORF">CXB51_004400</name>
</gene>
<feature type="domain" description="DUF7745" evidence="1">
    <location>
        <begin position="174"/>
        <end position="285"/>
    </location>
</feature>
<accession>A0A8J5ZHW5</accession>
<sequence>MVTPWWRYGGPAMDPKDSGSLLGCICTYVFVRFSSPYSHREMYSPELNSSERTQQEKGDSLTEGYVSELWDFTRISVDKHLFQALTQYWNPTYSCFTFGRVDLVTTVEEYMALLRCLKIQADKAYSRVANVMTFLKKLMNITGMSEQWVAARILECLSESRRGKIHRMYAAFVSMNLQVKDVEWRAPWMILDEILYYCGDFDWVHLLGIWGAVGYASILVLKQYRLRQFIPVTQGLAQCEFTYKGDNYKKKVCEISNVWNQTRRMKGFTAGPMMTPEYNWWWGKRLNDNIPIPS</sequence>
<name>A0A8J5ZHW5_9ROSI</name>
<keyword evidence="3" id="KW-1185">Reference proteome</keyword>
<dbReference type="PANTHER" id="PTHR48200:SF1">
    <property type="entry name" value="AMINOTRANSFERASE-LIKE PLANT MOBILE DOMAIN-CONTAINING PROTEIN"/>
    <property type="match status" value="1"/>
</dbReference>
<dbReference type="Proteomes" id="UP000701853">
    <property type="component" value="Chromosome 2"/>
</dbReference>
<comment type="caution">
    <text evidence="2">The sequence shown here is derived from an EMBL/GenBank/DDBJ whole genome shotgun (WGS) entry which is preliminary data.</text>
</comment>
<dbReference type="OrthoDB" id="10447779at2759"/>
<dbReference type="InterPro" id="IPR056647">
    <property type="entry name" value="DUF7745"/>
</dbReference>
<dbReference type="EMBL" id="JAHUZN010000002">
    <property type="protein sequence ID" value="KAG8500656.1"/>
    <property type="molecule type" value="Genomic_DNA"/>
</dbReference>
<evidence type="ECO:0000313" key="3">
    <source>
        <dbReference type="Proteomes" id="UP000701853"/>
    </source>
</evidence>
<dbReference type="Pfam" id="PF24924">
    <property type="entry name" value="DUF7745"/>
    <property type="match status" value="2"/>
</dbReference>